<dbReference type="PANTHER" id="PTHR34701">
    <property type="entry name" value="TRANSCRIPTIONAL REGULATOR MRAZ"/>
    <property type="match status" value="1"/>
</dbReference>
<evidence type="ECO:0000259" key="8">
    <source>
        <dbReference type="PROSITE" id="PS51740"/>
    </source>
</evidence>
<dbReference type="EMBL" id="VBOV01000007">
    <property type="protein sequence ID" value="TMQ62048.1"/>
    <property type="molecule type" value="Genomic_DNA"/>
</dbReference>
<evidence type="ECO:0000313" key="9">
    <source>
        <dbReference type="EMBL" id="TMQ49185.1"/>
    </source>
</evidence>
<evidence type="ECO:0000256" key="6">
    <source>
        <dbReference type="ARBA" id="ARBA00023163"/>
    </source>
</evidence>
<dbReference type="InterPro" id="IPR035642">
    <property type="entry name" value="MraZ_N"/>
</dbReference>
<evidence type="ECO:0000256" key="4">
    <source>
        <dbReference type="ARBA" id="ARBA00023015"/>
    </source>
</evidence>
<dbReference type="CDD" id="cd16320">
    <property type="entry name" value="MraZ_N"/>
    <property type="match status" value="1"/>
</dbReference>
<dbReference type="PANTHER" id="PTHR34701:SF1">
    <property type="entry name" value="TRANSCRIPTIONAL REGULATOR MRAZ"/>
    <property type="match status" value="1"/>
</dbReference>
<dbReference type="GO" id="GO:0003700">
    <property type="term" value="F:DNA-binding transcription factor activity"/>
    <property type="evidence" value="ECO:0007669"/>
    <property type="project" value="UniProtKB-UniRule"/>
</dbReference>
<comment type="subunit">
    <text evidence="7">Forms oligomers.</text>
</comment>
<reference evidence="11 12" key="1">
    <citation type="journal article" date="2019" name="Nat. Microbiol.">
        <title>Mediterranean grassland soil C-N compound turnover is dependent on rainfall and depth, and is mediated by genomically divergent microorganisms.</title>
        <authorList>
            <person name="Diamond S."/>
            <person name="Andeer P.F."/>
            <person name="Li Z."/>
            <person name="Crits-Christoph A."/>
            <person name="Burstein D."/>
            <person name="Anantharaman K."/>
            <person name="Lane K.R."/>
            <person name="Thomas B.C."/>
            <person name="Pan C."/>
            <person name="Northen T.R."/>
            <person name="Banfield J.F."/>
        </authorList>
    </citation>
    <scope>NUCLEOTIDE SEQUENCE [LARGE SCALE GENOMIC DNA]</scope>
    <source>
        <strain evidence="9">WS_1</strain>
        <strain evidence="10">WS_5</strain>
    </source>
</reference>
<evidence type="ECO:0000313" key="12">
    <source>
        <dbReference type="Proteomes" id="UP000320913"/>
    </source>
</evidence>
<evidence type="ECO:0000256" key="7">
    <source>
        <dbReference type="HAMAP-Rule" id="MF_01008"/>
    </source>
</evidence>
<dbReference type="GO" id="GO:2000143">
    <property type="term" value="P:negative regulation of DNA-templated transcription initiation"/>
    <property type="evidence" value="ECO:0007669"/>
    <property type="project" value="TreeGrafter"/>
</dbReference>
<dbReference type="InterPro" id="IPR035644">
    <property type="entry name" value="MraZ_C"/>
</dbReference>
<evidence type="ECO:0000313" key="11">
    <source>
        <dbReference type="Proteomes" id="UP000316292"/>
    </source>
</evidence>
<keyword evidence="2 7" id="KW-0963">Cytoplasm</keyword>
<name>A0A538TEK2_UNCEI</name>
<evidence type="ECO:0000313" key="10">
    <source>
        <dbReference type="EMBL" id="TMQ62048.1"/>
    </source>
</evidence>
<dbReference type="InterPro" id="IPR007159">
    <property type="entry name" value="SpoVT-AbrB_dom"/>
</dbReference>
<keyword evidence="5 7" id="KW-0238">DNA-binding</keyword>
<evidence type="ECO:0000256" key="5">
    <source>
        <dbReference type="ARBA" id="ARBA00023125"/>
    </source>
</evidence>
<protein>
    <recommendedName>
        <fullName evidence="1 7">Transcriptional regulator MraZ</fullName>
    </recommendedName>
</protein>
<sequence length="146" mass="16809">MAAFRGSYMHSIDHKGRISVPARFRKALSGRASATFVIVRGLETCVAIYPQDEWKRMEERLRSRSFYDETNRRFLRTMTIDSDDATLDAQGRVAIPPRLLAHARLTKEAMVNGVIDHLEIWDPAQFDEYLKSSNRTYEDMAGELLL</sequence>
<dbReference type="NCBIfam" id="TIGR00242">
    <property type="entry name" value="division/cell wall cluster transcriptional repressor MraZ"/>
    <property type="match status" value="1"/>
</dbReference>
<evidence type="ECO:0000256" key="3">
    <source>
        <dbReference type="ARBA" id="ARBA00022737"/>
    </source>
</evidence>
<dbReference type="HAMAP" id="MF_01008">
    <property type="entry name" value="MraZ"/>
    <property type="match status" value="1"/>
</dbReference>
<evidence type="ECO:0000256" key="2">
    <source>
        <dbReference type="ARBA" id="ARBA00022490"/>
    </source>
</evidence>
<keyword evidence="4 7" id="KW-0805">Transcription regulation</keyword>
<dbReference type="Proteomes" id="UP000316292">
    <property type="component" value="Unassembled WGS sequence"/>
</dbReference>
<comment type="similarity">
    <text evidence="7">Belongs to the MraZ family.</text>
</comment>
<gene>
    <name evidence="7 10" type="primary">mraZ</name>
    <name evidence="9" type="ORF">E6K71_05440</name>
    <name evidence="10" type="ORF">E6K75_00370</name>
</gene>
<dbReference type="Proteomes" id="UP000320913">
    <property type="component" value="Unassembled WGS sequence"/>
</dbReference>
<accession>A0A538TEK2</accession>
<dbReference type="GO" id="GO:0005737">
    <property type="term" value="C:cytoplasm"/>
    <property type="evidence" value="ECO:0007669"/>
    <property type="project" value="UniProtKB-UniRule"/>
</dbReference>
<keyword evidence="6 7" id="KW-0804">Transcription</keyword>
<dbReference type="InterPro" id="IPR038619">
    <property type="entry name" value="MraZ_sf"/>
</dbReference>
<dbReference type="Gene3D" id="3.40.1550.20">
    <property type="entry name" value="Transcriptional regulator MraZ domain"/>
    <property type="match status" value="1"/>
</dbReference>
<keyword evidence="3" id="KW-0677">Repeat</keyword>
<dbReference type="SUPFAM" id="SSF89447">
    <property type="entry name" value="AbrB/MazE/MraZ-like"/>
    <property type="match status" value="1"/>
</dbReference>
<dbReference type="GO" id="GO:0009295">
    <property type="term" value="C:nucleoid"/>
    <property type="evidence" value="ECO:0007669"/>
    <property type="project" value="UniProtKB-SubCell"/>
</dbReference>
<dbReference type="InterPro" id="IPR003444">
    <property type="entry name" value="MraZ"/>
</dbReference>
<feature type="domain" description="SpoVT-AbrB" evidence="8">
    <location>
        <begin position="82"/>
        <end position="125"/>
    </location>
</feature>
<dbReference type="InterPro" id="IPR020603">
    <property type="entry name" value="MraZ_dom"/>
</dbReference>
<dbReference type="Pfam" id="PF02381">
    <property type="entry name" value="MraZ"/>
    <property type="match status" value="2"/>
</dbReference>
<dbReference type="GO" id="GO:0000976">
    <property type="term" value="F:transcription cis-regulatory region binding"/>
    <property type="evidence" value="ECO:0007669"/>
    <property type="project" value="TreeGrafter"/>
</dbReference>
<evidence type="ECO:0000256" key="1">
    <source>
        <dbReference type="ARBA" id="ARBA00013860"/>
    </source>
</evidence>
<dbReference type="InterPro" id="IPR037914">
    <property type="entry name" value="SpoVT-AbrB_sf"/>
</dbReference>
<comment type="subcellular location">
    <subcellularLocation>
        <location evidence="7">Cytoplasm</location>
        <location evidence="7">Nucleoid</location>
    </subcellularLocation>
</comment>
<dbReference type="AlphaFoldDB" id="A0A538TEK2"/>
<proteinExistence type="inferred from homology"/>
<organism evidence="10 12">
    <name type="scientific">Eiseniibacteriota bacterium</name>
    <dbReference type="NCBI Taxonomy" id="2212470"/>
    <lineage>
        <taxon>Bacteria</taxon>
        <taxon>Candidatus Eiseniibacteriota</taxon>
    </lineage>
</organism>
<dbReference type="CDD" id="cd16321">
    <property type="entry name" value="MraZ_C"/>
    <property type="match status" value="1"/>
</dbReference>
<dbReference type="PROSITE" id="PS51740">
    <property type="entry name" value="SPOVT_ABRB"/>
    <property type="match status" value="2"/>
</dbReference>
<feature type="domain" description="SpoVT-AbrB" evidence="8">
    <location>
        <begin position="7"/>
        <end position="53"/>
    </location>
</feature>
<dbReference type="EMBL" id="VBOR01000060">
    <property type="protein sequence ID" value="TMQ49185.1"/>
    <property type="molecule type" value="Genomic_DNA"/>
</dbReference>
<comment type="caution">
    <text evidence="10">The sequence shown here is derived from an EMBL/GenBank/DDBJ whole genome shotgun (WGS) entry which is preliminary data.</text>
</comment>